<organism evidence="3 4">
    <name type="scientific">Kibdelosporangium aridum</name>
    <dbReference type="NCBI Taxonomy" id="2030"/>
    <lineage>
        <taxon>Bacteria</taxon>
        <taxon>Bacillati</taxon>
        <taxon>Actinomycetota</taxon>
        <taxon>Actinomycetes</taxon>
        <taxon>Pseudonocardiales</taxon>
        <taxon>Pseudonocardiaceae</taxon>
        <taxon>Kibdelosporangium</taxon>
    </lineage>
</organism>
<protein>
    <recommendedName>
        <fullName evidence="2">Alpha/beta hydrolase fold-3 domain-containing protein</fullName>
    </recommendedName>
</protein>
<dbReference type="SUPFAM" id="SSF53474">
    <property type="entry name" value="alpha/beta-Hydrolases"/>
    <property type="match status" value="1"/>
</dbReference>
<reference evidence="3 4" key="1">
    <citation type="submission" date="2018-05" db="EMBL/GenBank/DDBJ databases">
        <title>Evolution of GPA BGCs.</title>
        <authorList>
            <person name="Waglechner N."/>
            <person name="Wright G.D."/>
        </authorList>
    </citation>
    <scope>NUCLEOTIDE SEQUENCE [LARGE SCALE GENOMIC DNA]</scope>
    <source>
        <strain evidence="3 4">A82846</strain>
    </source>
</reference>
<dbReference type="AlphaFoldDB" id="A0A428YU26"/>
<dbReference type="InterPro" id="IPR029058">
    <property type="entry name" value="AB_hydrolase_fold"/>
</dbReference>
<evidence type="ECO:0000256" key="1">
    <source>
        <dbReference type="ARBA" id="ARBA00022801"/>
    </source>
</evidence>
<dbReference type="InterPro" id="IPR050300">
    <property type="entry name" value="GDXG_lipolytic_enzyme"/>
</dbReference>
<dbReference type="PANTHER" id="PTHR48081:SF8">
    <property type="entry name" value="ALPHA_BETA HYDROLASE FOLD-3 DOMAIN-CONTAINING PROTEIN-RELATED"/>
    <property type="match status" value="1"/>
</dbReference>
<proteinExistence type="predicted"/>
<dbReference type="PANTHER" id="PTHR48081">
    <property type="entry name" value="AB HYDROLASE SUPERFAMILY PROTEIN C4A8.06C"/>
    <property type="match status" value="1"/>
</dbReference>
<dbReference type="Gene3D" id="3.40.50.1820">
    <property type="entry name" value="alpha/beta hydrolase"/>
    <property type="match status" value="1"/>
</dbReference>
<dbReference type="Pfam" id="PF07859">
    <property type="entry name" value="Abhydrolase_3"/>
    <property type="match status" value="1"/>
</dbReference>
<evidence type="ECO:0000259" key="2">
    <source>
        <dbReference type="Pfam" id="PF07859"/>
    </source>
</evidence>
<accession>A0A428YU26</accession>
<evidence type="ECO:0000313" key="3">
    <source>
        <dbReference type="EMBL" id="RSM73024.1"/>
    </source>
</evidence>
<dbReference type="OrthoDB" id="9803828at2"/>
<dbReference type="InterPro" id="IPR013094">
    <property type="entry name" value="AB_hydrolase_3"/>
</dbReference>
<name>A0A428YU26_KIBAR</name>
<dbReference type="GO" id="GO:0016787">
    <property type="term" value="F:hydrolase activity"/>
    <property type="evidence" value="ECO:0007669"/>
    <property type="project" value="UniProtKB-KW"/>
</dbReference>
<sequence>MPMASTEALTADGTRTCSAARFPVTYGTVCSIYGVATIRTACSRRSFSKENTMASYDPPSAVTAWLDVQRSTFESWPVFTVAARDKEPRGRALYLHGGGHATELQPITWAFVTRLALATGREFVIPIFPLAPSATHRDVYPTLERLYAKEIAGQPGTAIVADSSGGVLALHLVQSMPQVNRPDHVVLLSPWVDAVMDHPEIPKLEPVDSFSTKPGMLRYARAFAGDADLADPRLSPVRGPLDHLGEITIFAAGNDILTPDVRKLRDSAGPGTTVDLRVYEGRTHMWMLFSDEAATEVVKEIERVLT</sequence>
<evidence type="ECO:0000313" key="4">
    <source>
        <dbReference type="Proteomes" id="UP000287547"/>
    </source>
</evidence>
<feature type="domain" description="Alpha/beta hydrolase fold-3" evidence="2">
    <location>
        <begin position="93"/>
        <end position="287"/>
    </location>
</feature>
<dbReference type="EMBL" id="QHKI01000057">
    <property type="protein sequence ID" value="RSM73024.1"/>
    <property type="molecule type" value="Genomic_DNA"/>
</dbReference>
<gene>
    <name evidence="3" type="ORF">DMH04_41800</name>
</gene>
<dbReference type="Proteomes" id="UP000287547">
    <property type="component" value="Unassembled WGS sequence"/>
</dbReference>
<comment type="caution">
    <text evidence="3">The sequence shown here is derived from an EMBL/GenBank/DDBJ whole genome shotgun (WGS) entry which is preliminary data.</text>
</comment>
<keyword evidence="1" id="KW-0378">Hydrolase</keyword>